<gene>
    <name evidence="1" type="ORF">CC1_20700</name>
</gene>
<reference evidence="1 2" key="1">
    <citation type="submission" date="2010-03" db="EMBL/GenBank/DDBJ databases">
        <title>The genome sequence of Coprococcus catus GD/7.</title>
        <authorList>
            <consortium name="metaHIT consortium -- http://www.metahit.eu/"/>
            <person name="Pajon A."/>
            <person name="Turner K."/>
            <person name="Parkhill J."/>
            <person name="Duncan S."/>
            <person name="Flint H."/>
        </authorList>
    </citation>
    <scope>NUCLEOTIDE SEQUENCE [LARGE SCALE GENOMIC DNA]</scope>
    <source>
        <strain evidence="1 2">GD/7</strain>
    </source>
</reference>
<dbReference type="STRING" id="717962.CC1_20700"/>
<accession>D4J8W7</accession>
<organism evidence="1 2">
    <name type="scientific">Coprococcus catus GD/7</name>
    <dbReference type="NCBI Taxonomy" id="717962"/>
    <lineage>
        <taxon>Bacteria</taxon>
        <taxon>Bacillati</taxon>
        <taxon>Bacillota</taxon>
        <taxon>Clostridia</taxon>
        <taxon>Lachnospirales</taxon>
        <taxon>Lachnospiraceae</taxon>
        <taxon>Coprococcus</taxon>
    </lineage>
</organism>
<evidence type="ECO:0000313" key="2">
    <source>
        <dbReference type="Proteomes" id="UP000008798"/>
    </source>
</evidence>
<dbReference type="HOGENOM" id="CLU_873483_0_0_9"/>
<dbReference type="KEGG" id="cct:CC1_20700"/>
<name>D4J8W7_9FIRM</name>
<protein>
    <submittedName>
        <fullName evidence="1">Uncharacterized protein</fullName>
    </submittedName>
</protein>
<sequence length="318" mass="37287">MTKSCTHLLESIIWADFTKKDFINICKEEESGTYGFVLIKSTMKQWYIAYIEYDNQLDYGDSGIRLELHQYDNVLHEAGGLLTTVYPELSCDYDDFQDNVHDALEETFFHLSQRGRLDTEKISQSKKKEADIKWLEDTLSSLRKTRDVKTEDGMKTTLIKEIDWAQFSEDDLQRLNKTQQEGNYGYVRILTESRRWFLVFVGYESTDRRKGIVLSVKPYNFSTGQHGDSILKIKTICSASDYSRFQNRFVNELVRSFWREMIDPRRKRKIEKLAGRHIDLEVLRHASAIETVFPSYEMYLTVVGALKMLEKEIVEGKI</sequence>
<reference evidence="1 2" key="2">
    <citation type="submission" date="2010-03" db="EMBL/GenBank/DDBJ databases">
        <authorList>
            <person name="Pajon A."/>
        </authorList>
    </citation>
    <scope>NUCLEOTIDE SEQUENCE [LARGE SCALE GENOMIC DNA]</scope>
    <source>
        <strain evidence="1 2">GD/7</strain>
    </source>
</reference>
<dbReference type="AlphaFoldDB" id="D4J8W7"/>
<proteinExistence type="predicted"/>
<dbReference type="Proteomes" id="UP000008798">
    <property type="component" value="Chromosome"/>
</dbReference>
<evidence type="ECO:0000313" key="1">
    <source>
        <dbReference type="EMBL" id="CBK80788.1"/>
    </source>
</evidence>
<dbReference type="RefSeq" id="WP_015514356.1">
    <property type="nucleotide sequence ID" value="NC_021009.1"/>
</dbReference>
<dbReference type="EMBL" id="FP929038">
    <property type="protein sequence ID" value="CBK80788.1"/>
    <property type="molecule type" value="Genomic_DNA"/>
</dbReference>
<dbReference type="PATRIC" id="fig|717962.3.peg.1969"/>